<dbReference type="GO" id="GO:0005829">
    <property type="term" value="C:cytosol"/>
    <property type="evidence" value="ECO:0007669"/>
    <property type="project" value="TreeGrafter"/>
</dbReference>
<dbReference type="GO" id="GO:0051301">
    <property type="term" value="P:cell division"/>
    <property type="evidence" value="ECO:0007669"/>
    <property type="project" value="UniProtKB-KW"/>
</dbReference>
<evidence type="ECO:0000256" key="2">
    <source>
        <dbReference type="ARBA" id="ARBA00022618"/>
    </source>
</evidence>
<reference evidence="9" key="1">
    <citation type="submission" date="2011-04" db="EMBL/GenBank/DDBJ databases">
        <title>Evolution of plant cell wall degrading machinery underlies the functional diversity of forest fungi.</title>
        <authorList>
            <consortium name="US DOE Joint Genome Institute (JGI-PGF)"/>
            <person name="Eastwood D.C."/>
            <person name="Floudas D."/>
            <person name="Binder M."/>
            <person name="Majcherczyk A."/>
            <person name="Schneider P."/>
            <person name="Aerts A."/>
            <person name="Asiegbu F.O."/>
            <person name="Baker S.E."/>
            <person name="Barry K."/>
            <person name="Bendiksby M."/>
            <person name="Blumentritt M."/>
            <person name="Coutinho P.M."/>
            <person name="Cullen D."/>
            <person name="Cullen D."/>
            <person name="Gathman A."/>
            <person name="Goodell B."/>
            <person name="Henrissat B."/>
            <person name="Ihrmark K."/>
            <person name="Kauserud H."/>
            <person name="Kohler A."/>
            <person name="LaButti K."/>
            <person name="Lapidus A."/>
            <person name="Lavin J.L."/>
            <person name="Lee Y.-H."/>
            <person name="Lindquist E."/>
            <person name="Lilly W."/>
            <person name="Lucas S."/>
            <person name="Morin E."/>
            <person name="Murat C."/>
            <person name="Oguiza J.A."/>
            <person name="Park J."/>
            <person name="Pisabarro A.G."/>
            <person name="Riley R."/>
            <person name="Rosling A."/>
            <person name="Salamov A."/>
            <person name="Schmidt O."/>
            <person name="Schmutz J."/>
            <person name="Skrede I."/>
            <person name="Stenlid J."/>
            <person name="Wiebenga A."/>
            <person name="Xie X."/>
            <person name="Kues U."/>
            <person name="Hibbett D.S."/>
            <person name="Hoffmeister D."/>
            <person name="Hogberg N."/>
            <person name="Martin F."/>
            <person name="Grigoriev I.V."/>
            <person name="Watkinson S.C."/>
        </authorList>
    </citation>
    <scope>NUCLEOTIDE SEQUENCE</scope>
    <source>
        <strain evidence="9">S7.9</strain>
    </source>
</reference>
<dbReference type="Pfam" id="PF09759">
    <property type="entry name" value="Atx10homo_assoc"/>
    <property type="match status" value="1"/>
</dbReference>
<gene>
    <name evidence="9" type="ORF">SERLADRAFT_451032</name>
</gene>
<keyword evidence="3" id="KW-0131">Cell cycle</keyword>
<dbReference type="InterPro" id="IPR011989">
    <property type="entry name" value="ARM-like"/>
</dbReference>
<evidence type="ECO:0000259" key="8">
    <source>
        <dbReference type="Pfam" id="PF09759"/>
    </source>
</evidence>
<evidence type="ECO:0000256" key="5">
    <source>
        <dbReference type="ARBA" id="ARBA00044801"/>
    </source>
</evidence>
<keyword evidence="2" id="KW-0132">Cell division</keyword>
<dbReference type="OrthoDB" id="379794at2759"/>
<comment type="function">
    <text evidence="4">May play a role in the regulation of cytokinesis.</text>
</comment>
<dbReference type="PANTHER" id="PTHR13255">
    <property type="entry name" value="ATAXIN-10"/>
    <property type="match status" value="1"/>
</dbReference>
<dbReference type="AlphaFoldDB" id="F8P3Q1"/>
<evidence type="ECO:0000256" key="3">
    <source>
        <dbReference type="ARBA" id="ARBA00023306"/>
    </source>
</evidence>
<dbReference type="RefSeq" id="XP_007320688.1">
    <property type="nucleotide sequence ID" value="XM_007320626.1"/>
</dbReference>
<feature type="domain" description="Ataxin-10" evidence="8">
    <location>
        <begin position="429"/>
        <end position="512"/>
    </location>
</feature>
<dbReference type="EMBL" id="GL945437">
    <property type="protein sequence ID" value="EGO22150.1"/>
    <property type="molecule type" value="Genomic_DNA"/>
</dbReference>
<name>F8P3Q1_SERL9</name>
<evidence type="ECO:0000256" key="7">
    <source>
        <dbReference type="PROSITE-ProRule" id="PRU00259"/>
    </source>
</evidence>
<proteinExistence type="inferred from homology"/>
<dbReference type="SUPFAM" id="SSF48371">
    <property type="entry name" value="ARM repeat"/>
    <property type="match status" value="1"/>
</dbReference>
<feature type="repeat" description="ARM" evidence="7">
    <location>
        <begin position="455"/>
        <end position="497"/>
    </location>
</feature>
<evidence type="ECO:0000313" key="9">
    <source>
        <dbReference type="EMBL" id="EGO22150.1"/>
    </source>
</evidence>
<dbReference type="InterPro" id="IPR016024">
    <property type="entry name" value="ARM-type_fold"/>
</dbReference>
<dbReference type="GeneID" id="18816705"/>
<dbReference type="InterPro" id="IPR000225">
    <property type="entry name" value="Armadillo"/>
</dbReference>
<comment type="similarity">
    <text evidence="1">Belongs to the ataxin-10 family.</text>
</comment>
<dbReference type="HOGENOM" id="CLU_039868_0_0_1"/>
<dbReference type="InterPro" id="IPR019156">
    <property type="entry name" value="Ataxin-10_domain"/>
</dbReference>
<evidence type="ECO:0000256" key="1">
    <source>
        <dbReference type="ARBA" id="ARBA00008384"/>
    </source>
</evidence>
<accession>F8P3Q1</accession>
<protein>
    <recommendedName>
        <fullName evidence="5">Ataxin-10 homolog</fullName>
    </recommendedName>
    <alternativeName>
        <fullName evidence="6">Copper transport protein 86</fullName>
    </alternativeName>
</protein>
<dbReference type="KEGG" id="sla:SERLADRAFT_451032"/>
<sequence length="519" mass="57760">MKPSSRNTRFCNAGAAFLDANGAFAKQGHLTSLLGELDEIANELATDEDLRQSMGVEQPSIWSISDRLWTFIASNLSTDEYEANMLCLIPSTARFTRNLVAGVPHNQQKAYQAEPQIRSSIHRYTSWAAIQEVKTFPVTRILVQALSNIVTGNEELITTFWNCYTNLPEEQGILTRLIASPDPRTVLYTLVLIVNCIHENKQRSVKFTDTSVGARICISLLDRMVTLYDAEEMSDDAKAFDYGYHLFAHLFDQGFAPDLYDRLSVSGEIIAPHQTTLLKLLDSHLQSSHSPSIHAQLCPMLSTRFFGLSTYARQSIKRALGSSLSDVSESRTEGPPQELDLLLPKVCEALVLVTQCIVTITLSSEAVRMDRMSEDDLQGAFNNARSPIELLQLLDRFLPRINFGKAMPTTSVENAPSLPAVDTIGFSYLKRDLVRLLGILCHGNIAIQNCIRIRGGIPVIMNLCVVDDRNPYLREHAILTLHNLLEGNAENQAVVNSIQPSAEWDENGVLREKAGVTRK</sequence>
<dbReference type="Proteomes" id="UP000008064">
    <property type="component" value="Unassembled WGS sequence"/>
</dbReference>
<dbReference type="Gene3D" id="1.25.10.10">
    <property type="entry name" value="Leucine-rich Repeat Variant"/>
    <property type="match status" value="1"/>
</dbReference>
<dbReference type="PANTHER" id="PTHR13255:SF0">
    <property type="entry name" value="ATAXIN-10"/>
    <property type="match status" value="1"/>
</dbReference>
<organism>
    <name type="scientific">Serpula lacrymans var. lacrymans (strain S7.9)</name>
    <name type="common">Dry rot fungus</name>
    <dbReference type="NCBI Taxonomy" id="578457"/>
    <lineage>
        <taxon>Eukaryota</taxon>
        <taxon>Fungi</taxon>
        <taxon>Dikarya</taxon>
        <taxon>Basidiomycota</taxon>
        <taxon>Agaricomycotina</taxon>
        <taxon>Agaricomycetes</taxon>
        <taxon>Agaricomycetidae</taxon>
        <taxon>Boletales</taxon>
        <taxon>Coniophorineae</taxon>
        <taxon>Serpulaceae</taxon>
        <taxon>Serpula</taxon>
    </lineage>
</organism>
<dbReference type="InterPro" id="IPR051374">
    <property type="entry name" value="Ataxin-10/CTR86_families"/>
</dbReference>
<dbReference type="PROSITE" id="PS50176">
    <property type="entry name" value="ARM_REPEAT"/>
    <property type="match status" value="1"/>
</dbReference>
<evidence type="ECO:0000256" key="4">
    <source>
        <dbReference type="ARBA" id="ARBA00044746"/>
    </source>
</evidence>
<evidence type="ECO:0000256" key="6">
    <source>
        <dbReference type="ARBA" id="ARBA00044805"/>
    </source>
</evidence>